<dbReference type="Gene3D" id="3.40.630.30">
    <property type="match status" value="1"/>
</dbReference>
<gene>
    <name evidence="2" type="ORF">KIW84_013704</name>
</gene>
<dbReference type="PROSITE" id="PS51186">
    <property type="entry name" value="GNAT"/>
    <property type="match status" value="1"/>
</dbReference>
<dbReference type="Proteomes" id="UP001058974">
    <property type="component" value="Chromosome 1"/>
</dbReference>
<dbReference type="AlphaFoldDB" id="A0A9D5GYE2"/>
<dbReference type="PANTHER" id="PTHR47426:SF3">
    <property type="entry name" value="GCN5-RELATED N-ACETYLTRANSFERASE 6, CHLOROPLASTIC"/>
    <property type="match status" value="1"/>
</dbReference>
<accession>A0A9D5GYE2</accession>
<keyword evidence="3" id="KW-1185">Reference proteome</keyword>
<dbReference type="SUPFAM" id="SSF55729">
    <property type="entry name" value="Acyl-CoA N-acyltransferases (Nat)"/>
    <property type="match status" value="1"/>
</dbReference>
<organism evidence="2 3">
    <name type="scientific">Pisum sativum</name>
    <name type="common">Garden pea</name>
    <name type="synonym">Lathyrus oleraceus</name>
    <dbReference type="NCBI Taxonomy" id="3888"/>
    <lineage>
        <taxon>Eukaryota</taxon>
        <taxon>Viridiplantae</taxon>
        <taxon>Streptophyta</taxon>
        <taxon>Embryophyta</taxon>
        <taxon>Tracheophyta</taxon>
        <taxon>Spermatophyta</taxon>
        <taxon>Magnoliopsida</taxon>
        <taxon>eudicotyledons</taxon>
        <taxon>Gunneridae</taxon>
        <taxon>Pentapetalae</taxon>
        <taxon>rosids</taxon>
        <taxon>fabids</taxon>
        <taxon>Fabales</taxon>
        <taxon>Fabaceae</taxon>
        <taxon>Papilionoideae</taxon>
        <taxon>50 kb inversion clade</taxon>
        <taxon>NPAAA clade</taxon>
        <taxon>Hologalegina</taxon>
        <taxon>IRL clade</taxon>
        <taxon>Fabeae</taxon>
        <taxon>Lathyrus</taxon>
    </lineage>
</organism>
<evidence type="ECO:0000313" key="2">
    <source>
        <dbReference type="EMBL" id="KAI5445578.1"/>
    </source>
</evidence>
<protein>
    <recommendedName>
        <fullName evidence="1">N-acetyltransferase domain-containing protein</fullName>
    </recommendedName>
</protein>
<reference evidence="2 3" key="1">
    <citation type="journal article" date="2022" name="Nat. Genet.">
        <title>Improved pea reference genome and pan-genome highlight genomic features and evolutionary characteristics.</title>
        <authorList>
            <person name="Yang T."/>
            <person name="Liu R."/>
            <person name="Luo Y."/>
            <person name="Hu S."/>
            <person name="Wang D."/>
            <person name="Wang C."/>
            <person name="Pandey M.K."/>
            <person name="Ge S."/>
            <person name="Xu Q."/>
            <person name="Li N."/>
            <person name="Li G."/>
            <person name="Huang Y."/>
            <person name="Saxena R.K."/>
            <person name="Ji Y."/>
            <person name="Li M."/>
            <person name="Yan X."/>
            <person name="He Y."/>
            <person name="Liu Y."/>
            <person name="Wang X."/>
            <person name="Xiang C."/>
            <person name="Varshney R.K."/>
            <person name="Ding H."/>
            <person name="Gao S."/>
            <person name="Zong X."/>
        </authorList>
    </citation>
    <scope>NUCLEOTIDE SEQUENCE [LARGE SCALE GENOMIC DNA]</scope>
    <source>
        <strain evidence="2 3">cv. Zhongwan 6</strain>
    </source>
</reference>
<comment type="caution">
    <text evidence="2">The sequence shown here is derived from an EMBL/GenBank/DDBJ whole genome shotgun (WGS) entry which is preliminary data.</text>
</comment>
<proteinExistence type="predicted"/>
<dbReference type="Pfam" id="PF00583">
    <property type="entry name" value="Acetyltransf_1"/>
    <property type="match status" value="1"/>
</dbReference>
<dbReference type="InterPro" id="IPR000182">
    <property type="entry name" value="GNAT_dom"/>
</dbReference>
<dbReference type="InterPro" id="IPR016181">
    <property type="entry name" value="Acyl_CoA_acyltransferase"/>
</dbReference>
<dbReference type="PANTHER" id="PTHR47426">
    <property type="entry name" value="ACYL-COA N-ACYLTRANSFERASES (NAT) SUPERFAMILY PROTEIN"/>
    <property type="match status" value="1"/>
</dbReference>
<name>A0A9D5GYE2_PEA</name>
<evidence type="ECO:0000259" key="1">
    <source>
        <dbReference type="PROSITE" id="PS51186"/>
    </source>
</evidence>
<evidence type="ECO:0000313" key="3">
    <source>
        <dbReference type="Proteomes" id="UP001058974"/>
    </source>
</evidence>
<dbReference type="EMBL" id="JAMSHJ010000001">
    <property type="protein sequence ID" value="KAI5445578.1"/>
    <property type="molecule type" value="Genomic_DNA"/>
</dbReference>
<dbReference type="GO" id="GO:0008080">
    <property type="term" value="F:N-acetyltransferase activity"/>
    <property type="evidence" value="ECO:0007669"/>
    <property type="project" value="EnsemblPlants"/>
</dbReference>
<dbReference type="Gramene" id="Psat01G0370400-T1">
    <property type="protein sequence ID" value="KAI5445578.1"/>
    <property type="gene ID" value="KIW84_013704"/>
</dbReference>
<feature type="domain" description="N-acetyltransferase" evidence="1">
    <location>
        <begin position="252"/>
        <end position="336"/>
    </location>
</feature>
<dbReference type="CDD" id="cd04301">
    <property type="entry name" value="NAT_SF"/>
    <property type="match status" value="1"/>
</dbReference>
<sequence length="336" mass="38735">MKFMSPMSTFSIQKPEFRICIFNCTKITASWTMNNRSMDSRFSPTVNSNSDMKNKKKKDELSVSVQLSISPVPKVEESLNSDGLRFDRLQPSDYELIRENRFEFGQFVARDAVLDEEYWVCFMNSIAEWRPATMERALVVHNTIAAAIGSIAAAWLRAESHWENRTYERYVDIYKRKFAEQEFNAVKRRCKAQNGDSCACIIAVRKEQKNVKRSIIKSVVGTLDLNIRYLLQGETFPGERVKTPFSCSTNRTPPSRYGYIANLCVAKSARRQGIASNMMFFAFESAKSNGVRQVYVHVDRNNMPGQLLYQKMGFEMVESANSRLLLEETYLLRLQM</sequence>